<name>A0A6M3KL99_9ZZZZ</name>
<keyword evidence="1" id="KW-0808">Transferase</keyword>
<dbReference type="SUPFAM" id="SSF53335">
    <property type="entry name" value="S-adenosyl-L-methionine-dependent methyltransferases"/>
    <property type="match status" value="1"/>
</dbReference>
<evidence type="ECO:0000313" key="3">
    <source>
        <dbReference type="EMBL" id="QJH99637.1"/>
    </source>
</evidence>
<proteinExistence type="predicted"/>
<dbReference type="GO" id="GO:0032259">
    <property type="term" value="P:methylation"/>
    <property type="evidence" value="ECO:0007669"/>
    <property type="project" value="UniProtKB-KW"/>
</dbReference>
<sequence>MGYHRAGFEVVGVDINTQKNYPFEFHQADALTYPLEGFDAYHASPPCQAYSRLRHLPWLKHKNYPALIEDTRNILVATGKPWVIENVADAPLGQEYGYIMLCGWSLAELPIYRHRLFESNVAMLAPSHRPHPEIIYHGGKLGSRYSQANMVCGAFGYTKKVSRSYGTFVSVVGHDGTRNFPKAKEAMGIDWMTKGELTQAIPPAYTEYIGQFLMQALTAGDYSLREG</sequence>
<dbReference type="EMBL" id="MT142497">
    <property type="protein sequence ID" value="QJA82823.1"/>
    <property type="molecule type" value="Genomic_DNA"/>
</dbReference>
<gene>
    <name evidence="1" type="ORF">MM415A00367_0011</name>
    <name evidence="2" type="ORF">MM415B04045_0008</name>
    <name evidence="3" type="ORF">TM448B01625_0005</name>
</gene>
<accession>A0A6M3KL99</accession>
<dbReference type="GO" id="GO:0008168">
    <property type="term" value="F:methyltransferase activity"/>
    <property type="evidence" value="ECO:0007669"/>
    <property type="project" value="UniProtKB-KW"/>
</dbReference>
<dbReference type="AlphaFoldDB" id="A0A6M3KL99"/>
<reference evidence="1" key="1">
    <citation type="submission" date="2020-03" db="EMBL/GenBank/DDBJ databases">
        <title>The deep terrestrial virosphere.</title>
        <authorList>
            <person name="Holmfeldt K."/>
            <person name="Nilsson E."/>
            <person name="Simone D."/>
            <person name="Lopez-Fernandez M."/>
            <person name="Wu X."/>
            <person name="de Brujin I."/>
            <person name="Lundin D."/>
            <person name="Andersson A."/>
            <person name="Bertilsson S."/>
            <person name="Dopson M."/>
        </authorList>
    </citation>
    <scope>NUCLEOTIDE SEQUENCE</scope>
    <source>
        <strain evidence="1">MM415A00367</strain>
        <strain evidence="2">MM415B04045</strain>
        <strain evidence="3">TM448B01625</strain>
    </source>
</reference>
<dbReference type="EMBL" id="MT144800">
    <property type="protein sequence ID" value="QJH99637.1"/>
    <property type="molecule type" value="Genomic_DNA"/>
</dbReference>
<organism evidence="1">
    <name type="scientific">viral metagenome</name>
    <dbReference type="NCBI Taxonomy" id="1070528"/>
    <lineage>
        <taxon>unclassified sequences</taxon>
        <taxon>metagenomes</taxon>
        <taxon>organismal metagenomes</taxon>
    </lineage>
</organism>
<evidence type="ECO:0000313" key="1">
    <source>
        <dbReference type="EMBL" id="QJA82823.1"/>
    </source>
</evidence>
<protein>
    <submittedName>
        <fullName evidence="1">Putative methyltransferase</fullName>
    </submittedName>
</protein>
<keyword evidence="1" id="KW-0489">Methyltransferase</keyword>
<evidence type="ECO:0000313" key="2">
    <source>
        <dbReference type="EMBL" id="QJA93983.1"/>
    </source>
</evidence>
<dbReference type="InterPro" id="IPR029063">
    <property type="entry name" value="SAM-dependent_MTases_sf"/>
</dbReference>
<dbReference type="EMBL" id="MT143193">
    <property type="protein sequence ID" value="QJA93983.1"/>
    <property type="molecule type" value="Genomic_DNA"/>
</dbReference>